<accession>A0A7S0S6E9</accession>
<dbReference type="GO" id="GO:0061927">
    <property type="term" value="C:TOC-TIC supercomplex I"/>
    <property type="evidence" value="ECO:0007669"/>
    <property type="project" value="TreeGrafter"/>
</dbReference>
<dbReference type="Pfam" id="PF16940">
    <property type="entry name" value="Tic110"/>
    <property type="match status" value="1"/>
</dbReference>
<dbReference type="PANTHER" id="PTHR34935:SF3">
    <property type="entry name" value="PROTEIN TIC110, CHLOROPLASTIC"/>
    <property type="match status" value="1"/>
</dbReference>
<reference evidence="2" key="1">
    <citation type="submission" date="2021-01" db="EMBL/GenBank/DDBJ databases">
        <authorList>
            <person name="Corre E."/>
            <person name="Pelletier E."/>
            <person name="Niang G."/>
            <person name="Scheremetjew M."/>
            <person name="Finn R."/>
            <person name="Kale V."/>
            <person name="Holt S."/>
            <person name="Cochrane G."/>
            <person name="Meng A."/>
            <person name="Brown T."/>
            <person name="Cohen L."/>
        </authorList>
    </citation>
    <scope>NUCLEOTIDE SEQUENCE</scope>
    <source>
        <strain evidence="2">SAG 11-49</strain>
    </source>
</reference>
<dbReference type="EMBL" id="HBFB01037926">
    <property type="protein sequence ID" value="CAD8697152.1"/>
    <property type="molecule type" value="Transcribed_RNA"/>
</dbReference>
<dbReference type="AlphaFoldDB" id="A0A7S0S6E9"/>
<sequence>MAQLAGKQATLLRGPRLPQIVAKPIRGIRPARAAAAEVEAPAPAPIPNIKATEEPERAKPFPYPLPMDPQQKMVSGLPTPLFYPALLAFIGGAGLVGSLGGQALPVEPENKDVASYATAAVGAAAAAAVAVQAKKKRDSCAVVELYNAIVDLSDPSELTPDLVSAVGGKYGINMQKDDLDGLKKIYSQYVEALIPAGDTQLKGDEAPKIAAFKEALSLSDEDAAPVHIEVARRLFRQGYETKDRAIQFEQRKAFQRLIYVSQLVFGDQKAAFLLPWRRHFNITDAQVFVARRDNARTIFRTFMEQQGGQLQADRHFLRTLRDQQQAVKLMDESAVEVVKEAARKHAEVRLEKAISYVRANTKAKDAAAAVAEVNEVLEYSRKLAKYANEEDLIPGLGPVTIAGGALAQEPRLRDLKDLYKAYVECRMEAGGEYGADLEADARDLQAMLGLSAATAQGLTDEVAARLYKRLLRDEVTSGRLDAAASPAEVLGSLCERVRFSPEAALELHKGLYKTKLNTLLMEKKTLSDTDGTELARIRRILCLPADAVKKAQKDTVGKVLEEAISDIYMMGAKPVADSDLDKLDQVVKDMKIEPEVAQEIFVSVTRERLRSYVQQALKERGTQQDRKAEAAAIKKLVQFNAIVVTPLLDRIKGVDAAKKEMAELMAKAVEAAAKEGGQAAAEAAAAATNASREDQVKAVQKAMQAARGEFGEEERKGQKEITLRDDVSPENRALLYKDYLMHTMTGDTVELPVGGVIRRKTSNEARQADMARLQALADLLGMTQMEVVGVQADLAEQAYKAQATEVMRSGPMNEEKAQYLEQMRTQLGLPKEQADKALKAARTEVYGSAAAAEDGGRWTLERITDVVEKGGSVEGLVEEVTRRNLFRKEFERKVSDGSGTFDADYMLHKLPAMLGLEERKVKQIVKELVGTRKRMLLVQAVSQHRQRRPQDVATSLNNLLSATRAMPEKEPLSWTEPSELRELYGIFCAKDDDASKREELAALFGLSESDAEAARAGAGAKTSTAGGAAHHDDDAIF</sequence>
<dbReference type="GO" id="GO:0045037">
    <property type="term" value="P:protein import into chloroplast stroma"/>
    <property type="evidence" value="ECO:0007669"/>
    <property type="project" value="TreeGrafter"/>
</dbReference>
<gene>
    <name evidence="2" type="ORF">CLEI1391_LOCUS21339</name>
</gene>
<feature type="region of interest" description="Disordered" evidence="1">
    <location>
        <begin position="1014"/>
        <end position="1037"/>
    </location>
</feature>
<feature type="compositionally biased region" description="Low complexity" evidence="1">
    <location>
        <begin position="1014"/>
        <end position="1028"/>
    </location>
</feature>
<organism evidence="2">
    <name type="scientific">Chlamydomonas leiostraca</name>
    <dbReference type="NCBI Taxonomy" id="1034604"/>
    <lineage>
        <taxon>Eukaryota</taxon>
        <taxon>Viridiplantae</taxon>
        <taxon>Chlorophyta</taxon>
        <taxon>core chlorophytes</taxon>
        <taxon>Chlorophyceae</taxon>
        <taxon>CS clade</taxon>
        <taxon>Chlamydomonadales</taxon>
        <taxon>Chlamydomonadaceae</taxon>
        <taxon>Chlamydomonas</taxon>
    </lineage>
</organism>
<name>A0A7S0S6E9_9CHLO</name>
<dbReference type="PANTHER" id="PTHR34935">
    <property type="entry name" value="PROTEIN TIC110, CHLOROPLASTIC"/>
    <property type="match status" value="1"/>
</dbReference>
<dbReference type="InterPro" id="IPR031610">
    <property type="entry name" value="TIC110"/>
</dbReference>
<evidence type="ECO:0000256" key="1">
    <source>
        <dbReference type="SAM" id="MobiDB-lite"/>
    </source>
</evidence>
<protein>
    <submittedName>
        <fullName evidence="2">Uncharacterized protein</fullName>
    </submittedName>
</protein>
<evidence type="ECO:0000313" key="2">
    <source>
        <dbReference type="EMBL" id="CAD8697152.1"/>
    </source>
</evidence>
<proteinExistence type="predicted"/>